<dbReference type="Proteomes" id="UP000271426">
    <property type="component" value="Chromosome"/>
</dbReference>
<keyword evidence="2" id="KW-1185">Reference proteome</keyword>
<gene>
    <name evidence="1" type="ORF">CPPEL_09535</name>
</gene>
<protein>
    <submittedName>
        <fullName evidence="1">Uncharacterized protein</fullName>
    </submittedName>
</protein>
<evidence type="ECO:0000313" key="1">
    <source>
        <dbReference type="EMBL" id="AZA10010.1"/>
    </source>
</evidence>
<dbReference type="KEGG" id="cpso:CPPEL_09535"/>
<accession>A0A3G6J0W7</accession>
<evidence type="ECO:0000313" key="2">
    <source>
        <dbReference type="Proteomes" id="UP000271426"/>
    </source>
</evidence>
<dbReference type="EMBL" id="CP033898">
    <property type="protein sequence ID" value="AZA10010.1"/>
    <property type="molecule type" value="Genomic_DNA"/>
</dbReference>
<organism evidence="1 2">
    <name type="scientific">Corynebacterium pseudopelargi</name>
    <dbReference type="NCBI Taxonomy" id="2080757"/>
    <lineage>
        <taxon>Bacteria</taxon>
        <taxon>Bacillati</taxon>
        <taxon>Actinomycetota</taxon>
        <taxon>Actinomycetes</taxon>
        <taxon>Mycobacteriales</taxon>
        <taxon>Corynebacteriaceae</taxon>
        <taxon>Corynebacterium</taxon>
    </lineage>
</organism>
<sequence>MGVGDKPAVERAKCSNKPKITLLFYPLYTFGVKHPLSHMAVNNTLGFVNTIAQITSPRPEALGSIRYGRVLYLRIWASGAAFGASECAGASKSSRLSSPLIGST</sequence>
<dbReference type="AlphaFoldDB" id="A0A3G6J0W7"/>
<proteinExistence type="predicted"/>
<name>A0A3G6J0W7_9CORY</name>
<reference evidence="1 2" key="1">
    <citation type="submission" date="2018-11" db="EMBL/GenBank/DDBJ databases">
        <authorList>
            <person name="Kleinhagauer T."/>
            <person name="Glaeser S.P."/>
            <person name="Spergser J."/>
            <person name="Ruckert C."/>
            <person name="Kaempfer P."/>
            <person name="Busse H.-J."/>
        </authorList>
    </citation>
    <scope>NUCLEOTIDE SEQUENCE [LARGE SCALE GENOMIC DNA]</scope>
    <source>
        <strain evidence="1 2">812CH</strain>
    </source>
</reference>